<evidence type="ECO:0000313" key="9">
    <source>
        <dbReference type="Proteomes" id="UP000189705"/>
    </source>
</evidence>
<keyword evidence="5 7" id="KW-0694">RNA-binding</keyword>
<dbReference type="CTD" id="63899"/>
<accession>A0A3Q0HK22</accession>
<dbReference type="CDD" id="cd02440">
    <property type="entry name" value="AdoMet_MTases"/>
    <property type="match status" value="1"/>
</dbReference>
<keyword evidence="2 7" id="KW-0489">Methyltransferase</keyword>
<evidence type="ECO:0000313" key="10">
    <source>
        <dbReference type="RefSeq" id="XP_025072032.1"/>
    </source>
</evidence>
<dbReference type="PROSITE" id="PS51686">
    <property type="entry name" value="SAM_MT_RSMB_NOP"/>
    <property type="match status" value="1"/>
</dbReference>
<dbReference type="InterPro" id="IPR049560">
    <property type="entry name" value="MeTrfase_RsmB-F_NOP2_cat"/>
</dbReference>
<comment type="similarity">
    <text evidence="7">Belongs to the class I-like SAM-binding methyltransferase superfamily. RsmB/NOP family.</text>
</comment>
<dbReference type="Gene3D" id="6.20.240.40">
    <property type="match status" value="1"/>
</dbReference>
<dbReference type="GO" id="GO:0005762">
    <property type="term" value="C:mitochondrial large ribosomal subunit"/>
    <property type="evidence" value="ECO:0007669"/>
    <property type="project" value="TreeGrafter"/>
</dbReference>
<dbReference type="Pfam" id="PF01189">
    <property type="entry name" value="Methyltr_RsmB-F"/>
    <property type="match status" value="1"/>
</dbReference>
<evidence type="ECO:0000256" key="7">
    <source>
        <dbReference type="PROSITE-ProRule" id="PRU01023"/>
    </source>
</evidence>
<dbReference type="PANTHER" id="PTHR22808:SF8">
    <property type="entry name" value="TRNA (CYTOSINE(34)-C(5))-METHYLTRANSFERASE, MITOCHONDRIAL"/>
    <property type="match status" value="1"/>
</dbReference>
<keyword evidence="6" id="KW-0496">Mitochondrion</keyword>
<dbReference type="PANTHER" id="PTHR22808">
    <property type="entry name" value="NCL1 YEAST -RELATED NOL1/NOP2/FMU SUN DOMAIN-CONTAINING"/>
    <property type="match status" value="1"/>
</dbReference>
<dbReference type="GO" id="GO:0031167">
    <property type="term" value="P:rRNA methylation"/>
    <property type="evidence" value="ECO:0007669"/>
    <property type="project" value="TreeGrafter"/>
</dbReference>
<dbReference type="GO" id="GO:0003723">
    <property type="term" value="F:RNA binding"/>
    <property type="evidence" value="ECO:0007669"/>
    <property type="project" value="UniProtKB-UniRule"/>
</dbReference>
<feature type="binding site" evidence="7">
    <location>
        <position position="249"/>
    </location>
    <ligand>
        <name>S-adenosyl-L-methionine</name>
        <dbReference type="ChEBI" id="CHEBI:59789"/>
    </ligand>
</feature>
<feature type="domain" description="SAM-dependent MTase RsmB/NOP-type" evidence="8">
    <location>
        <begin position="131"/>
        <end position="421"/>
    </location>
</feature>
<dbReference type="PRINTS" id="PR02008">
    <property type="entry name" value="RCMTFAMILY"/>
</dbReference>
<sequence>MKNRGPQHYLQETPPPFLSSRQKLMNKAAQFLIAVIITRLLIMKIDVNHHCHEYIEFATVTLYGYVPNPRIQMIFYLLECSLDDLFTSGRRLENKSKGKPRKQICQVVLDHFEKQYTKELGDAWIRIRKVVTSPLFWQYGVLLNKFSYSSELENNLHLKGYYNLFQETLPHLKGSLKCYISRIPGRFPAQKHQIGKLKEYYLLNAASLLPVLALDIKDGEEVLDMCAAPGGKSIAMLQCAYPGHFHCNEYDILRSRWLKQTVESFIPESLLNIITVSELDGRQIGELHPESYDKILVDAPCSNDRNWLFSSDVQQARLRLIQRKVLSAVQIQLLRSAIKALRPGGTLVYSTCTLSKAENSDVTTQILNSCSNILPVDIREMASAISHEFALASSAQQYELLVLPERGKAWGPMYIAKLKKT</sequence>
<evidence type="ECO:0000256" key="3">
    <source>
        <dbReference type="ARBA" id="ARBA00022679"/>
    </source>
</evidence>
<evidence type="ECO:0000256" key="1">
    <source>
        <dbReference type="ARBA" id="ARBA00004173"/>
    </source>
</evidence>
<dbReference type="FunFam" id="3.40.50.150:FF:000055">
    <property type="entry name" value="5-methylcytosine rRNA methyltransferase NSUN4"/>
    <property type="match status" value="1"/>
</dbReference>
<dbReference type="InterPro" id="IPR023267">
    <property type="entry name" value="RCMT"/>
</dbReference>
<feature type="binding site" evidence="7">
    <location>
        <position position="280"/>
    </location>
    <ligand>
        <name>S-adenosyl-L-methionine</name>
        <dbReference type="ChEBI" id="CHEBI:59789"/>
    </ligand>
</feature>
<protein>
    <submittedName>
        <fullName evidence="10">tRNA (Cytosine(34)-C(5))-methyltransferase, mitochondrial</fullName>
    </submittedName>
</protein>
<dbReference type="RefSeq" id="XP_025072032.1">
    <property type="nucleotide sequence ID" value="XM_025216247.1"/>
</dbReference>
<evidence type="ECO:0000256" key="5">
    <source>
        <dbReference type="ARBA" id="ARBA00022884"/>
    </source>
</evidence>
<feature type="binding site" evidence="7">
    <location>
        <position position="298"/>
    </location>
    <ligand>
        <name>S-adenosyl-L-methionine</name>
        <dbReference type="ChEBI" id="CHEBI:59789"/>
    </ligand>
</feature>
<gene>
    <name evidence="10" type="primary">NSUN3</name>
</gene>
<dbReference type="GO" id="GO:0008173">
    <property type="term" value="F:RNA methyltransferase activity"/>
    <property type="evidence" value="ECO:0007669"/>
    <property type="project" value="InterPro"/>
</dbReference>
<evidence type="ECO:0000256" key="4">
    <source>
        <dbReference type="ARBA" id="ARBA00022691"/>
    </source>
</evidence>
<keyword evidence="4 7" id="KW-0949">S-adenosyl-L-methionine</keyword>
<dbReference type="SUPFAM" id="SSF53335">
    <property type="entry name" value="S-adenosyl-L-methionine-dependent methyltransferases"/>
    <property type="match status" value="1"/>
</dbReference>
<proteinExistence type="inferred from homology"/>
<comment type="subcellular location">
    <subcellularLocation>
        <location evidence="1">Mitochondrion</location>
    </subcellularLocation>
</comment>
<dbReference type="STRING" id="38654.A0A3Q0HK22"/>
<organism evidence="9 10">
    <name type="scientific">Alligator sinensis</name>
    <name type="common">Chinese alligator</name>
    <dbReference type="NCBI Taxonomy" id="38654"/>
    <lineage>
        <taxon>Eukaryota</taxon>
        <taxon>Metazoa</taxon>
        <taxon>Chordata</taxon>
        <taxon>Craniata</taxon>
        <taxon>Vertebrata</taxon>
        <taxon>Euteleostomi</taxon>
        <taxon>Archelosauria</taxon>
        <taxon>Archosauria</taxon>
        <taxon>Crocodylia</taxon>
        <taxon>Alligatoridae</taxon>
        <taxon>Alligatorinae</taxon>
        <taxon>Alligator</taxon>
    </lineage>
</organism>
<keyword evidence="9" id="KW-1185">Reference proteome</keyword>
<dbReference type="InParanoid" id="A0A3Q0HK22"/>
<dbReference type="KEGG" id="asn:102372920"/>
<dbReference type="GeneID" id="102372920"/>
<reference evidence="10" key="1">
    <citation type="submission" date="2025-08" db="UniProtKB">
        <authorList>
            <consortium name="RefSeq"/>
        </authorList>
    </citation>
    <scope>IDENTIFICATION</scope>
</reference>
<dbReference type="InterPro" id="IPR001678">
    <property type="entry name" value="MeTrfase_RsmB-F_NOP2_dom"/>
</dbReference>
<dbReference type="InterPro" id="IPR029063">
    <property type="entry name" value="SAM-dependent_MTases_sf"/>
</dbReference>
<evidence type="ECO:0000259" key="8">
    <source>
        <dbReference type="PROSITE" id="PS51686"/>
    </source>
</evidence>
<evidence type="ECO:0000256" key="6">
    <source>
        <dbReference type="ARBA" id="ARBA00023128"/>
    </source>
</evidence>
<dbReference type="Proteomes" id="UP000189705">
    <property type="component" value="Unplaced"/>
</dbReference>
<keyword evidence="3 7" id="KW-0808">Transferase</keyword>
<feature type="active site" description="Nucleophile" evidence="7">
    <location>
        <position position="352"/>
    </location>
</feature>
<name>A0A3Q0HK22_ALLSI</name>
<feature type="binding site" evidence="7">
    <location>
        <begin position="226"/>
        <end position="232"/>
    </location>
    <ligand>
        <name>S-adenosyl-L-methionine</name>
        <dbReference type="ChEBI" id="CHEBI:59789"/>
    </ligand>
</feature>
<evidence type="ECO:0000256" key="2">
    <source>
        <dbReference type="ARBA" id="ARBA00022603"/>
    </source>
</evidence>
<dbReference type="AlphaFoldDB" id="A0A3Q0HK22"/>
<dbReference type="Gene3D" id="3.40.50.150">
    <property type="entry name" value="Vaccinia Virus protein VP39"/>
    <property type="match status" value="1"/>
</dbReference>